<organism evidence="2">
    <name type="scientific">uncultured Campylobacterales bacterium</name>
    <dbReference type="NCBI Taxonomy" id="352960"/>
    <lineage>
        <taxon>Bacteria</taxon>
        <taxon>Pseudomonadati</taxon>
        <taxon>Campylobacterota</taxon>
        <taxon>Epsilonproteobacteria</taxon>
        <taxon>Campylobacterales</taxon>
        <taxon>environmental samples</taxon>
    </lineage>
</organism>
<dbReference type="Pfam" id="PF04085">
    <property type="entry name" value="MreC"/>
    <property type="match status" value="1"/>
</dbReference>
<evidence type="ECO:0000259" key="1">
    <source>
        <dbReference type="Pfam" id="PF04085"/>
    </source>
</evidence>
<protein>
    <submittedName>
        <fullName evidence="2">Rod shape-determining protein MreC</fullName>
    </submittedName>
</protein>
<dbReference type="AlphaFoldDB" id="A0A6S6SVG3"/>
<dbReference type="EMBL" id="CACVAW010000040">
    <property type="protein sequence ID" value="CAA6810094.1"/>
    <property type="molecule type" value="Genomic_DNA"/>
</dbReference>
<dbReference type="InterPro" id="IPR055342">
    <property type="entry name" value="MreC_beta-barrel_core"/>
</dbReference>
<dbReference type="Gene3D" id="2.40.10.350">
    <property type="entry name" value="Rod shape-determining protein MreC, domain 2"/>
    <property type="match status" value="1"/>
</dbReference>
<name>A0A6S6SVG3_9BACT</name>
<gene>
    <name evidence="2" type="ORF">HELGO_WM5961</name>
</gene>
<proteinExistence type="predicted"/>
<accession>A0A6S6SVG3</accession>
<dbReference type="InterPro" id="IPR042175">
    <property type="entry name" value="Cell/Rod_MreC_2"/>
</dbReference>
<evidence type="ECO:0000313" key="2">
    <source>
        <dbReference type="EMBL" id="CAA6810094.1"/>
    </source>
</evidence>
<sequence length="247" mass="28677">MTKNKKSILLLVLLVLFFFFRNDIKSFLLEFSNGYKLSFSSFVDFVSYKKDKYFFQLDTIDELSKRNEVLEIKYHKYKELKEEVRKYENFGFSLEANVKPVKVLSYVSLKDLNKLWITKPTNITLDNEKIYGVIAGEFTYGTAKLEDNSLKLITNFDKECVYAVYIGEDKVPGIAFGSYDGMLIKFIPTWMSPKVGDEVFTSGLDNIFYRGTNVGIVKEVIKDEDYITVKVNVNKKNYITDILNMVI</sequence>
<feature type="domain" description="Rod shape-determining protein MreC beta-barrel core" evidence="1">
    <location>
        <begin position="152"/>
        <end position="236"/>
    </location>
</feature>
<reference evidence="2" key="1">
    <citation type="submission" date="2020-01" db="EMBL/GenBank/DDBJ databases">
        <authorList>
            <person name="Meier V. D."/>
            <person name="Meier V D."/>
        </authorList>
    </citation>
    <scope>NUCLEOTIDE SEQUENCE</scope>
    <source>
        <strain evidence="2">HLG_WM_MAG_12</strain>
    </source>
</reference>